<feature type="chain" id="PRO_5015481717" evidence="1">
    <location>
        <begin position="25"/>
        <end position="163"/>
    </location>
</feature>
<keyword evidence="1" id="KW-0732">Signal</keyword>
<gene>
    <name evidence="3" type="ORF">CEP50_03085</name>
</gene>
<dbReference type="InterPro" id="IPR014044">
    <property type="entry name" value="CAP_dom"/>
</dbReference>
<dbReference type="AlphaFoldDB" id="A0A2T0H0E8"/>
<feature type="signal peptide" evidence="1">
    <location>
        <begin position="1"/>
        <end position="24"/>
    </location>
</feature>
<dbReference type="InParanoid" id="A0A2T0H0E8"/>
<evidence type="ECO:0000256" key="1">
    <source>
        <dbReference type="SAM" id="SignalP"/>
    </source>
</evidence>
<keyword evidence="4" id="KW-1185">Reference proteome</keyword>
<dbReference type="SUPFAM" id="SSF55797">
    <property type="entry name" value="PR-1-like"/>
    <property type="match status" value="1"/>
</dbReference>
<dbReference type="EMBL" id="PVSR01000002">
    <property type="protein sequence ID" value="PRW64817.1"/>
    <property type="molecule type" value="Genomic_DNA"/>
</dbReference>
<evidence type="ECO:0000259" key="2">
    <source>
        <dbReference type="Pfam" id="PF00188"/>
    </source>
</evidence>
<feature type="domain" description="SCP" evidence="2">
    <location>
        <begin position="40"/>
        <end position="158"/>
    </location>
</feature>
<comment type="caution">
    <text evidence="3">The sequence shown here is derived from an EMBL/GenBank/DDBJ whole genome shotgun (WGS) entry which is preliminary data.</text>
</comment>
<dbReference type="PANTHER" id="PTHR31157">
    <property type="entry name" value="SCP DOMAIN-CONTAINING PROTEIN"/>
    <property type="match status" value="1"/>
</dbReference>
<reference evidence="3 4" key="1">
    <citation type="submission" date="2018-03" db="EMBL/GenBank/DDBJ databases">
        <title>Actinopolyspora mortivallis from Sahara, screening for active biomolecules.</title>
        <authorList>
            <person name="Selama O."/>
            <person name="Wellington E.M.H."/>
            <person name="Hacene H."/>
        </authorList>
    </citation>
    <scope>NUCLEOTIDE SEQUENCE [LARGE SCALE GENOMIC DNA]</scope>
    <source>
        <strain evidence="3 4">M5A</strain>
    </source>
</reference>
<evidence type="ECO:0000313" key="3">
    <source>
        <dbReference type="EMBL" id="PRW64817.1"/>
    </source>
</evidence>
<accession>A0A2T0H0E8</accession>
<protein>
    <submittedName>
        <fullName evidence="3">CAP domain-containing protein</fullName>
    </submittedName>
</protein>
<sequence length="163" mass="18022">MNTKPGLILLPTLISALLPFQGPAAPQERHEPTDRTHRIVELTNRARQQAGCPKVHPNPRLARTARLHSADMADNGYLGHVGSRGHRAATRARAAGYPSQYVGENVAAGNTTAEKTFEQWINSPAHRRNILNCAFTDIGVGHSTNPDSEWKHYWTQMFGRSIP</sequence>
<dbReference type="STRING" id="1050202.GCA_000384035_00659"/>
<evidence type="ECO:0000313" key="4">
    <source>
        <dbReference type="Proteomes" id="UP000239352"/>
    </source>
</evidence>
<dbReference type="Gene3D" id="3.40.33.10">
    <property type="entry name" value="CAP"/>
    <property type="match status" value="1"/>
</dbReference>
<dbReference type="CDD" id="cd05379">
    <property type="entry name" value="CAP_bacterial"/>
    <property type="match status" value="1"/>
</dbReference>
<name>A0A2T0H0E8_ACTMO</name>
<organism evidence="3 4">
    <name type="scientific">Actinopolyspora mortivallis</name>
    <dbReference type="NCBI Taxonomy" id="33906"/>
    <lineage>
        <taxon>Bacteria</taxon>
        <taxon>Bacillati</taxon>
        <taxon>Actinomycetota</taxon>
        <taxon>Actinomycetes</taxon>
        <taxon>Actinopolysporales</taxon>
        <taxon>Actinopolysporaceae</taxon>
        <taxon>Actinopolyspora</taxon>
    </lineage>
</organism>
<dbReference type="Proteomes" id="UP000239352">
    <property type="component" value="Unassembled WGS sequence"/>
</dbReference>
<proteinExistence type="predicted"/>
<dbReference type="InterPro" id="IPR035940">
    <property type="entry name" value="CAP_sf"/>
</dbReference>
<dbReference type="PANTHER" id="PTHR31157:SF1">
    <property type="entry name" value="SCP DOMAIN-CONTAINING PROTEIN"/>
    <property type="match status" value="1"/>
</dbReference>
<dbReference type="Pfam" id="PF00188">
    <property type="entry name" value="CAP"/>
    <property type="match status" value="1"/>
</dbReference>
<dbReference type="RefSeq" id="WP_106112387.1">
    <property type="nucleotide sequence ID" value="NZ_PVSR01000002.1"/>
</dbReference>